<dbReference type="InterPro" id="IPR045851">
    <property type="entry name" value="AMP-bd_C_sf"/>
</dbReference>
<evidence type="ECO:0000313" key="3">
    <source>
        <dbReference type="EMBL" id="KAK7434667.1"/>
    </source>
</evidence>
<name>A0ABR1IJT1_9AGAR</name>
<keyword evidence="4" id="KW-1185">Reference proteome</keyword>
<comment type="caution">
    <text evidence="3">The sequence shown here is derived from an EMBL/GenBank/DDBJ whole genome shotgun (WGS) entry which is preliminary data.</text>
</comment>
<evidence type="ECO:0000259" key="2">
    <source>
        <dbReference type="Pfam" id="PF13193"/>
    </source>
</evidence>
<organism evidence="3 4">
    <name type="scientific">Marasmiellus scandens</name>
    <dbReference type="NCBI Taxonomy" id="2682957"/>
    <lineage>
        <taxon>Eukaryota</taxon>
        <taxon>Fungi</taxon>
        <taxon>Dikarya</taxon>
        <taxon>Basidiomycota</taxon>
        <taxon>Agaricomycotina</taxon>
        <taxon>Agaricomycetes</taxon>
        <taxon>Agaricomycetidae</taxon>
        <taxon>Agaricales</taxon>
        <taxon>Marasmiineae</taxon>
        <taxon>Omphalotaceae</taxon>
        <taxon>Marasmiellus</taxon>
    </lineage>
</organism>
<feature type="domain" description="AMP-dependent synthetase/ligase" evidence="1">
    <location>
        <begin position="4"/>
        <end position="79"/>
    </location>
</feature>
<sequence>MGLLKIFPNVHLGQGYGMTESCGTISMFPLSQKIGTLGSGGQLLPGTSAKVVKEDGSLAKIGEIGELWVKGDQIALGYYGDENATRETFVDGWLRTGDQVLFKSNGDIFILERIKELLKVKGLQVAPAELEGHLLVHPQVSDAAVIGIPDEYHGELPLAFVVLQPETALAMKGDKSGTCAEQMRKSIFKASHVSNVKSKHKWLTGGILFTDVIPRNPSGKILRRVLRERVKAKVEQRTKDPLESLELRAKL</sequence>
<dbReference type="Proteomes" id="UP001498398">
    <property type="component" value="Unassembled WGS sequence"/>
</dbReference>
<dbReference type="Pfam" id="PF00501">
    <property type="entry name" value="AMP-binding"/>
    <property type="match status" value="1"/>
</dbReference>
<dbReference type="InterPro" id="IPR025110">
    <property type="entry name" value="AMP-bd_C"/>
</dbReference>
<dbReference type="SUPFAM" id="SSF56801">
    <property type="entry name" value="Acetyl-CoA synthetase-like"/>
    <property type="match status" value="1"/>
</dbReference>
<dbReference type="Gene3D" id="3.40.50.12780">
    <property type="entry name" value="N-terminal domain of ligase-like"/>
    <property type="match status" value="1"/>
</dbReference>
<dbReference type="InterPro" id="IPR000873">
    <property type="entry name" value="AMP-dep_synth/lig_dom"/>
</dbReference>
<dbReference type="EMBL" id="JBANRG010000119">
    <property type="protein sequence ID" value="KAK7434667.1"/>
    <property type="molecule type" value="Genomic_DNA"/>
</dbReference>
<dbReference type="Gene3D" id="3.30.300.30">
    <property type="match status" value="1"/>
</dbReference>
<feature type="domain" description="AMP-binding enzyme C-terminal" evidence="2">
    <location>
        <begin position="129"/>
        <end position="220"/>
    </location>
</feature>
<evidence type="ECO:0000313" key="4">
    <source>
        <dbReference type="Proteomes" id="UP001498398"/>
    </source>
</evidence>
<dbReference type="PANTHER" id="PTHR24096:SF422">
    <property type="entry name" value="BCDNA.GH02901"/>
    <property type="match status" value="1"/>
</dbReference>
<dbReference type="InterPro" id="IPR042099">
    <property type="entry name" value="ANL_N_sf"/>
</dbReference>
<evidence type="ECO:0000259" key="1">
    <source>
        <dbReference type="Pfam" id="PF00501"/>
    </source>
</evidence>
<reference evidence="3 4" key="1">
    <citation type="submission" date="2024-01" db="EMBL/GenBank/DDBJ databases">
        <title>A draft genome for the cacao thread blight pathogen Marasmiellus scandens.</title>
        <authorList>
            <person name="Baruah I.K."/>
            <person name="Leung J."/>
            <person name="Bukari Y."/>
            <person name="Amoako-Attah I."/>
            <person name="Meinhardt L.W."/>
            <person name="Bailey B.A."/>
            <person name="Cohen S.P."/>
        </authorList>
    </citation>
    <scope>NUCLEOTIDE SEQUENCE [LARGE SCALE GENOMIC DNA]</scope>
    <source>
        <strain evidence="3 4">GH-19</strain>
    </source>
</reference>
<accession>A0ABR1IJT1</accession>
<gene>
    <name evidence="3" type="ORF">VKT23_020075</name>
</gene>
<proteinExistence type="predicted"/>
<dbReference type="PANTHER" id="PTHR24096">
    <property type="entry name" value="LONG-CHAIN-FATTY-ACID--COA LIGASE"/>
    <property type="match status" value="1"/>
</dbReference>
<protein>
    <submittedName>
        <fullName evidence="3">Uncharacterized protein</fullName>
    </submittedName>
</protein>
<dbReference type="Pfam" id="PF13193">
    <property type="entry name" value="AMP-binding_C"/>
    <property type="match status" value="1"/>
</dbReference>